<feature type="region of interest" description="Disordered" evidence="1">
    <location>
        <begin position="192"/>
        <end position="215"/>
    </location>
</feature>
<accession>A0A7W8II88</accession>
<dbReference type="AlphaFoldDB" id="A0A7W8II88"/>
<evidence type="ECO:0000313" key="2">
    <source>
        <dbReference type="EMBL" id="MBB5317645.1"/>
    </source>
</evidence>
<reference evidence="2" key="1">
    <citation type="submission" date="2020-08" db="EMBL/GenBank/DDBJ databases">
        <title>Genomic Encyclopedia of Type Strains, Phase IV (KMG-V): Genome sequencing to study the core and pangenomes of soil and plant-associated prokaryotes.</title>
        <authorList>
            <person name="Whitman W."/>
        </authorList>
    </citation>
    <scope>NUCLEOTIDE SEQUENCE [LARGE SCALE GENOMIC DNA]</scope>
    <source>
        <strain evidence="2">M8UP27</strain>
    </source>
</reference>
<proteinExistence type="predicted"/>
<evidence type="ECO:0000256" key="1">
    <source>
        <dbReference type="SAM" id="MobiDB-lite"/>
    </source>
</evidence>
<comment type="caution">
    <text evidence="2">The sequence shown here is derived from an EMBL/GenBank/DDBJ whole genome shotgun (WGS) entry which is preliminary data.</text>
</comment>
<evidence type="ECO:0000313" key="3">
    <source>
        <dbReference type="Proteomes" id="UP000568106"/>
    </source>
</evidence>
<sequence>MDNLLEFAIEAHGGPERWRQFNEVRATVSITGALWHLKGQEDVLKNVQVVAQLHRQHLVTHLIGKDRRTIFTPGQVSQLSQNQGLSKKPALIAAIIRPQYLVPVESVPTEASLLLAMYAAARTIPLALFALGAIYKQATPALLILGALAGAMRLLDAEIGLFEHDLGRCAGPLFIAVLQFSWCICFTDPCGSRRKPSADKRRLRPGTSKFAPVAR</sequence>
<dbReference type="Proteomes" id="UP000568106">
    <property type="component" value="Unassembled WGS sequence"/>
</dbReference>
<gene>
    <name evidence="2" type="ORF">HDF09_002331</name>
</gene>
<keyword evidence="3" id="KW-1185">Reference proteome</keyword>
<name>A0A7W8II88_9BACT</name>
<organism evidence="2 3">
    <name type="scientific">Tunturiibacter empetritectus</name>
    <dbReference type="NCBI Taxonomy" id="3069691"/>
    <lineage>
        <taxon>Bacteria</taxon>
        <taxon>Pseudomonadati</taxon>
        <taxon>Acidobacteriota</taxon>
        <taxon>Terriglobia</taxon>
        <taxon>Terriglobales</taxon>
        <taxon>Acidobacteriaceae</taxon>
        <taxon>Tunturiibacter</taxon>
    </lineage>
</organism>
<protein>
    <submittedName>
        <fullName evidence="2">Uncharacterized protein</fullName>
    </submittedName>
</protein>
<dbReference type="EMBL" id="JACHDY010000003">
    <property type="protein sequence ID" value="MBB5317645.1"/>
    <property type="molecule type" value="Genomic_DNA"/>
</dbReference>